<organism evidence="3 4">
    <name type="scientific">Candidatus Synechococcus spongiarum</name>
    <dbReference type="NCBI Taxonomy" id="431041"/>
    <lineage>
        <taxon>Bacteria</taxon>
        <taxon>Bacillati</taxon>
        <taxon>Cyanobacteriota</taxon>
        <taxon>Cyanophyceae</taxon>
        <taxon>Synechococcales</taxon>
        <taxon>Synechococcaceae</taxon>
        <taxon>Synechococcus</taxon>
    </lineage>
</organism>
<keyword evidence="4" id="KW-1185">Reference proteome</keyword>
<evidence type="ECO:0000313" key="3">
    <source>
        <dbReference type="EMBL" id="SAY39336.1"/>
    </source>
</evidence>
<name>A0A165AGS4_9SYNE</name>
<evidence type="ECO:0000259" key="2">
    <source>
        <dbReference type="Pfam" id="PF00248"/>
    </source>
</evidence>
<dbReference type="InterPro" id="IPR050791">
    <property type="entry name" value="Aldo-Keto_reductase"/>
</dbReference>
<reference evidence="4" key="1">
    <citation type="submission" date="2016-02" db="EMBL/GenBank/DDBJ databases">
        <authorList>
            <person name="liu f."/>
        </authorList>
    </citation>
    <scope>NUCLEOTIDE SEQUENCE [LARGE SCALE GENOMIC DNA]</scope>
</reference>
<dbReference type="EMBL" id="FITM01000153">
    <property type="protein sequence ID" value="SAY39336.1"/>
    <property type="molecule type" value="Genomic_DNA"/>
</dbReference>
<gene>
    <name evidence="3" type="ORF">FLM9_1424</name>
</gene>
<dbReference type="GO" id="GO:0005737">
    <property type="term" value="C:cytoplasm"/>
    <property type="evidence" value="ECO:0007669"/>
    <property type="project" value="TreeGrafter"/>
</dbReference>
<accession>A0A165AGS4</accession>
<keyword evidence="1" id="KW-0560">Oxidoreductase</keyword>
<feature type="domain" description="NADP-dependent oxidoreductase" evidence="2">
    <location>
        <begin position="15"/>
        <end position="314"/>
    </location>
</feature>
<dbReference type="Gene3D" id="3.20.20.100">
    <property type="entry name" value="NADP-dependent oxidoreductase domain"/>
    <property type="match status" value="1"/>
</dbReference>
<dbReference type="PANTHER" id="PTHR43625">
    <property type="entry name" value="AFLATOXIN B1 ALDEHYDE REDUCTASE"/>
    <property type="match status" value="1"/>
</dbReference>
<dbReference type="PANTHER" id="PTHR43625:SF5">
    <property type="entry name" value="PYRIDOXAL REDUCTASE, CHLOROPLASTIC"/>
    <property type="match status" value="1"/>
</dbReference>
<dbReference type="Pfam" id="PF00248">
    <property type="entry name" value="Aldo_ket_red"/>
    <property type="match status" value="1"/>
</dbReference>
<protein>
    <submittedName>
        <fullName evidence="3">Aldo/keto reductase family</fullName>
    </submittedName>
</protein>
<evidence type="ECO:0000256" key="1">
    <source>
        <dbReference type="ARBA" id="ARBA00023002"/>
    </source>
</evidence>
<dbReference type="GO" id="GO:0016491">
    <property type="term" value="F:oxidoreductase activity"/>
    <property type="evidence" value="ECO:0007669"/>
    <property type="project" value="UniProtKB-KW"/>
</dbReference>
<dbReference type="AlphaFoldDB" id="A0A165AGS4"/>
<dbReference type="InterPro" id="IPR023210">
    <property type="entry name" value="NADP_OxRdtase_dom"/>
</dbReference>
<dbReference type="SUPFAM" id="SSF51430">
    <property type="entry name" value="NAD(P)-linked oxidoreductase"/>
    <property type="match status" value="1"/>
</dbReference>
<proteinExistence type="predicted"/>
<dbReference type="Proteomes" id="UP000182631">
    <property type="component" value="Unassembled WGS sequence"/>
</dbReference>
<evidence type="ECO:0000313" key="4">
    <source>
        <dbReference type="Proteomes" id="UP000182631"/>
    </source>
</evidence>
<sequence>MGGEDQRWGTLAVAPIGVGTWSWGNRLLWNYVPQRDDPLLLHTFQACIKAGLTFFDTADSYGTGKLQGRSESLLGQGLSRLPPGQRQRVTVATKLAPYPWRLGRHGFCKAAAASRQRLGRPIDLVQLHWSTARYAPWQETPLLQGLVDQVRLGGAKAVGLSNLGPRRLRRVAGWMADAGVPLRSVQVQFSLLSQQPRQPGGVLEVCQELGIRLIAYSPLALGLLAGQYTVKHSPSGFRGLLFARLLPRLEPLLTLMGEMAADHGSTPAGVAVNWCRAHGTVPIPGLRHQRHVHVMEQALGWMLSAHERQTLDQASRNLATLMPQNPFQSA</sequence>
<dbReference type="InterPro" id="IPR036812">
    <property type="entry name" value="NAD(P)_OxRdtase_dom_sf"/>
</dbReference>